<keyword evidence="6" id="KW-0460">Magnesium</keyword>
<dbReference type="GO" id="GO:0004722">
    <property type="term" value="F:protein serine/threonine phosphatase activity"/>
    <property type="evidence" value="ECO:0007669"/>
    <property type="project" value="UniProtKB-EC"/>
</dbReference>
<comment type="caution">
    <text evidence="12">The sequence shown here is derived from an EMBL/GenBank/DDBJ whole genome shotgun (WGS) entry which is preliminary data.</text>
</comment>
<keyword evidence="5 9" id="KW-0378">Hydrolase</keyword>
<evidence type="ECO:0000256" key="8">
    <source>
        <dbReference type="ARBA" id="ARBA00023211"/>
    </source>
</evidence>
<dbReference type="PROSITE" id="PS51746">
    <property type="entry name" value="PPM_2"/>
    <property type="match status" value="1"/>
</dbReference>
<evidence type="ECO:0000256" key="4">
    <source>
        <dbReference type="ARBA" id="ARBA00022723"/>
    </source>
</evidence>
<accession>A0A835M3I9</accession>
<evidence type="ECO:0000259" key="11">
    <source>
        <dbReference type="PROSITE" id="PS51746"/>
    </source>
</evidence>
<dbReference type="InterPro" id="IPR000222">
    <property type="entry name" value="PP2C_BS"/>
</dbReference>
<evidence type="ECO:0000313" key="12">
    <source>
        <dbReference type="EMBL" id="KAF9615082.1"/>
    </source>
</evidence>
<dbReference type="InterPro" id="IPR015655">
    <property type="entry name" value="PP2C"/>
</dbReference>
<dbReference type="PANTHER" id="PTHR47992">
    <property type="entry name" value="PROTEIN PHOSPHATASE"/>
    <property type="match status" value="1"/>
</dbReference>
<dbReference type="CDD" id="cd00143">
    <property type="entry name" value="PP2Cc"/>
    <property type="match status" value="1"/>
</dbReference>
<keyword evidence="4" id="KW-0479">Metal-binding</keyword>
<evidence type="ECO:0000256" key="5">
    <source>
        <dbReference type="ARBA" id="ARBA00022801"/>
    </source>
</evidence>
<evidence type="ECO:0000256" key="10">
    <source>
        <dbReference type="SAM" id="MobiDB-lite"/>
    </source>
</evidence>
<dbReference type="PROSITE" id="PS01032">
    <property type="entry name" value="PPM_1"/>
    <property type="match status" value="1"/>
</dbReference>
<evidence type="ECO:0000256" key="7">
    <source>
        <dbReference type="ARBA" id="ARBA00022912"/>
    </source>
</evidence>
<comment type="cofactor">
    <cofactor evidence="1">
        <name>Mn(2+)</name>
        <dbReference type="ChEBI" id="CHEBI:29035"/>
    </cofactor>
</comment>
<keyword evidence="7 9" id="KW-0904">Protein phosphatase</keyword>
<dbReference type="Pfam" id="PF00481">
    <property type="entry name" value="PP2C"/>
    <property type="match status" value="1"/>
</dbReference>
<organism evidence="12 13">
    <name type="scientific">Coptis chinensis</name>
    <dbReference type="NCBI Taxonomy" id="261450"/>
    <lineage>
        <taxon>Eukaryota</taxon>
        <taxon>Viridiplantae</taxon>
        <taxon>Streptophyta</taxon>
        <taxon>Embryophyta</taxon>
        <taxon>Tracheophyta</taxon>
        <taxon>Spermatophyta</taxon>
        <taxon>Magnoliopsida</taxon>
        <taxon>Ranunculales</taxon>
        <taxon>Ranunculaceae</taxon>
        <taxon>Coptidoideae</taxon>
        <taxon>Coptis</taxon>
    </lineage>
</organism>
<dbReference type="Proteomes" id="UP000631114">
    <property type="component" value="Unassembled WGS sequence"/>
</dbReference>
<protein>
    <recommendedName>
        <fullName evidence="3">protein-serine/threonine phosphatase</fullName>
        <ecNumber evidence="3">3.1.3.16</ecNumber>
    </recommendedName>
</protein>
<evidence type="ECO:0000313" key="13">
    <source>
        <dbReference type="Proteomes" id="UP000631114"/>
    </source>
</evidence>
<dbReference type="SUPFAM" id="SSF81606">
    <property type="entry name" value="PP2C-like"/>
    <property type="match status" value="1"/>
</dbReference>
<dbReference type="InterPro" id="IPR001932">
    <property type="entry name" value="PPM-type_phosphatase-like_dom"/>
</dbReference>
<dbReference type="InterPro" id="IPR036457">
    <property type="entry name" value="PPM-type-like_dom_sf"/>
</dbReference>
<dbReference type="Gene3D" id="3.60.40.10">
    <property type="entry name" value="PPM-type phosphatase domain"/>
    <property type="match status" value="1"/>
</dbReference>
<sequence length="279" mass="29772">MGVVSRHIVTEEEETPPRRRRIEMHRFSTCSDSQGNQHRKRSSSGGGGEVESTSTMMPSTSRQNPATVVLPVVYGAVAVSGRSREMEDAISVRLDFCRPVISCGKPVHFFAVYDGHGGSQVATLCKESMQVFLEGELMRETEESVGTASTASVEEEIIQESWKLALEKSFERMDEIALSTCACGGIGSSCGCDSGGLSCEIVGSTAVVALLTLDKIIVANCGDSRAVLSRGGRAIPLSFDHKPDRPDELARIEAAGGIVIYLNGARVQGILAMSRALGD</sequence>
<evidence type="ECO:0000256" key="2">
    <source>
        <dbReference type="ARBA" id="ARBA00001946"/>
    </source>
</evidence>
<comment type="similarity">
    <text evidence="9">Belongs to the PP2C family.</text>
</comment>
<evidence type="ECO:0000256" key="3">
    <source>
        <dbReference type="ARBA" id="ARBA00013081"/>
    </source>
</evidence>
<dbReference type="OrthoDB" id="10264738at2759"/>
<keyword evidence="8" id="KW-0464">Manganese</keyword>
<dbReference type="GO" id="GO:0046872">
    <property type="term" value="F:metal ion binding"/>
    <property type="evidence" value="ECO:0007669"/>
    <property type="project" value="UniProtKB-KW"/>
</dbReference>
<dbReference type="EMBL" id="JADFTS010000003">
    <property type="protein sequence ID" value="KAF9615082.1"/>
    <property type="molecule type" value="Genomic_DNA"/>
</dbReference>
<evidence type="ECO:0000256" key="6">
    <source>
        <dbReference type="ARBA" id="ARBA00022842"/>
    </source>
</evidence>
<comment type="cofactor">
    <cofactor evidence="2">
        <name>Mg(2+)</name>
        <dbReference type="ChEBI" id="CHEBI:18420"/>
    </cofactor>
</comment>
<reference evidence="12 13" key="1">
    <citation type="submission" date="2020-10" db="EMBL/GenBank/DDBJ databases">
        <title>The Coptis chinensis genome and diversification of protoberbering-type alkaloids.</title>
        <authorList>
            <person name="Wang B."/>
            <person name="Shu S."/>
            <person name="Song C."/>
            <person name="Liu Y."/>
        </authorList>
    </citation>
    <scope>NUCLEOTIDE SEQUENCE [LARGE SCALE GENOMIC DNA]</scope>
    <source>
        <strain evidence="12">HL-2020</strain>
        <tissue evidence="12">Leaf</tissue>
    </source>
</reference>
<evidence type="ECO:0000256" key="9">
    <source>
        <dbReference type="RuleBase" id="RU003465"/>
    </source>
</evidence>
<evidence type="ECO:0000256" key="1">
    <source>
        <dbReference type="ARBA" id="ARBA00001936"/>
    </source>
</evidence>
<feature type="domain" description="PPM-type phosphatase" evidence="11">
    <location>
        <begin position="73"/>
        <end position="279"/>
    </location>
</feature>
<dbReference type="SMART" id="SM00332">
    <property type="entry name" value="PP2Cc"/>
    <property type="match status" value="1"/>
</dbReference>
<proteinExistence type="inferred from homology"/>
<name>A0A835M3I9_9MAGN</name>
<feature type="region of interest" description="Disordered" evidence="10">
    <location>
        <begin position="1"/>
        <end position="63"/>
    </location>
</feature>
<dbReference type="EC" id="3.1.3.16" evidence="3"/>
<keyword evidence="13" id="KW-1185">Reference proteome</keyword>
<dbReference type="AlphaFoldDB" id="A0A835M3I9"/>
<gene>
    <name evidence="12" type="ORF">IFM89_021653</name>
</gene>